<dbReference type="GO" id="GO:0003677">
    <property type="term" value="F:DNA binding"/>
    <property type="evidence" value="ECO:0007669"/>
    <property type="project" value="UniProtKB-KW"/>
</dbReference>
<dbReference type="Pfam" id="PF00027">
    <property type="entry name" value="cNMP_binding"/>
    <property type="match status" value="1"/>
</dbReference>
<keyword evidence="7" id="KW-1185">Reference proteome</keyword>
<evidence type="ECO:0000313" key="6">
    <source>
        <dbReference type="EMBL" id="OSS42303.1"/>
    </source>
</evidence>
<keyword evidence="3" id="KW-0804">Transcription</keyword>
<reference evidence="6 7" key="1">
    <citation type="journal article" date="2017" name="Front. Microbiol.">
        <title>Genome Sequence of Desulfurella amilsii Strain TR1 and Comparative Genomics of Desulfurellaceae Family.</title>
        <authorList>
            <person name="Florentino A.P."/>
            <person name="Stams A.J."/>
            <person name="Sanchez-Andrea I."/>
        </authorList>
    </citation>
    <scope>NUCLEOTIDE SEQUENCE [LARGE SCALE GENOMIC DNA]</scope>
    <source>
        <strain evidence="6 7">TR1</strain>
    </source>
</reference>
<dbReference type="InterPro" id="IPR012318">
    <property type="entry name" value="HTH_CRP"/>
</dbReference>
<dbReference type="CDD" id="cd00038">
    <property type="entry name" value="CAP_ED"/>
    <property type="match status" value="1"/>
</dbReference>
<evidence type="ECO:0000313" key="7">
    <source>
        <dbReference type="Proteomes" id="UP000194141"/>
    </source>
</evidence>
<dbReference type="InterPro" id="IPR036388">
    <property type="entry name" value="WH-like_DNA-bd_sf"/>
</dbReference>
<dbReference type="SUPFAM" id="SSF46785">
    <property type="entry name" value="Winged helix' DNA-binding domain"/>
    <property type="match status" value="1"/>
</dbReference>
<dbReference type="PROSITE" id="PS50042">
    <property type="entry name" value="CNMP_BINDING_3"/>
    <property type="match status" value="1"/>
</dbReference>
<evidence type="ECO:0000256" key="3">
    <source>
        <dbReference type="ARBA" id="ARBA00023163"/>
    </source>
</evidence>
<dbReference type="STRING" id="1562698.DESAMIL20_1856"/>
<dbReference type="InterPro" id="IPR050397">
    <property type="entry name" value="Env_Response_Regulators"/>
</dbReference>
<evidence type="ECO:0000259" key="5">
    <source>
        <dbReference type="PROSITE" id="PS51063"/>
    </source>
</evidence>
<keyword evidence="1" id="KW-0805">Transcription regulation</keyword>
<dbReference type="InterPro" id="IPR014710">
    <property type="entry name" value="RmlC-like_jellyroll"/>
</dbReference>
<proteinExistence type="predicted"/>
<evidence type="ECO:0000256" key="2">
    <source>
        <dbReference type="ARBA" id="ARBA00023125"/>
    </source>
</evidence>
<dbReference type="SMART" id="SM00419">
    <property type="entry name" value="HTH_CRP"/>
    <property type="match status" value="1"/>
</dbReference>
<feature type="domain" description="Cyclic nucleotide-binding" evidence="4">
    <location>
        <begin position="13"/>
        <end position="136"/>
    </location>
</feature>
<dbReference type="PROSITE" id="PS51063">
    <property type="entry name" value="HTH_CRP_2"/>
    <property type="match status" value="1"/>
</dbReference>
<organism evidence="6 7">
    <name type="scientific">Desulfurella amilsii</name>
    <dbReference type="NCBI Taxonomy" id="1562698"/>
    <lineage>
        <taxon>Bacteria</taxon>
        <taxon>Pseudomonadati</taxon>
        <taxon>Campylobacterota</taxon>
        <taxon>Desulfurellia</taxon>
        <taxon>Desulfurellales</taxon>
        <taxon>Desulfurellaceae</taxon>
        <taxon>Desulfurella</taxon>
    </lineage>
</organism>
<name>A0A1X4XXQ3_9BACT</name>
<dbReference type="PANTHER" id="PTHR24567:SF26">
    <property type="entry name" value="REGULATORY PROTEIN YEIL"/>
    <property type="match status" value="1"/>
</dbReference>
<dbReference type="SUPFAM" id="SSF51206">
    <property type="entry name" value="cAMP-binding domain-like"/>
    <property type="match status" value="1"/>
</dbReference>
<dbReference type="PANTHER" id="PTHR24567">
    <property type="entry name" value="CRP FAMILY TRANSCRIPTIONAL REGULATORY PROTEIN"/>
    <property type="match status" value="1"/>
</dbReference>
<feature type="domain" description="HTH crp-type" evidence="5">
    <location>
        <begin position="150"/>
        <end position="216"/>
    </location>
</feature>
<protein>
    <submittedName>
        <fullName evidence="6">Hcp transcriptional regulator HcpR (Crp/Fnr family)</fullName>
    </submittedName>
</protein>
<dbReference type="GO" id="GO:0005829">
    <property type="term" value="C:cytosol"/>
    <property type="evidence" value="ECO:0007669"/>
    <property type="project" value="TreeGrafter"/>
</dbReference>
<evidence type="ECO:0000256" key="1">
    <source>
        <dbReference type="ARBA" id="ARBA00023015"/>
    </source>
</evidence>
<keyword evidence="2" id="KW-0238">DNA-binding</keyword>
<gene>
    <name evidence="6" type="ORF">DESAMIL20_1856</name>
</gene>
<dbReference type="EMBL" id="MDSU01000018">
    <property type="protein sequence ID" value="OSS42303.1"/>
    <property type="molecule type" value="Genomic_DNA"/>
</dbReference>
<dbReference type="AlphaFoldDB" id="A0A1X4XXQ3"/>
<dbReference type="Proteomes" id="UP000194141">
    <property type="component" value="Unassembled WGS sequence"/>
</dbReference>
<dbReference type="InterPro" id="IPR000595">
    <property type="entry name" value="cNMP-bd_dom"/>
</dbReference>
<dbReference type="SMART" id="SM00100">
    <property type="entry name" value="cNMP"/>
    <property type="match status" value="1"/>
</dbReference>
<dbReference type="Pfam" id="PF13545">
    <property type="entry name" value="HTH_Crp_2"/>
    <property type="match status" value="1"/>
</dbReference>
<comment type="caution">
    <text evidence="6">The sequence shown here is derived from an EMBL/GenBank/DDBJ whole genome shotgun (WGS) entry which is preliminary data.</text>
</comment>
<dbReference type="InterPro" id="IPR018490">
    <property type="entry name" value="cNMP-bd_dom_sf"/>
</dbReference>
<accession>A0A1X4XXQ3</accession>
<evidence type="ECO:0000259" key="4">
    <source>
        <dbReference type="PROSITE" id="PS50042"/>
    </source>
</evidence>
<dbReference type="Gene3D" id="1.10.10.10">
    <property type="entry name" value="Winged helix-like DNA-binding domain superfamily/Winged helix DNA-binding domain"/>
    <property type="match status" value="1"/>
</dbReference>
<dbReference type="GO" id="GO:0003700">
    <property type="term" value="F:DNA-binding transcription factor activity"/>
    <property type="evidence" value="ECO:0007669"/>
    <property type="project" value="TreeGrafter"/>
</dbReference>
<sequence length="216" mass="24882">MDVKAKKDPLDLIFEVILGIDDLKTTELLKTSCFVTKKQKGEILFRQSQKGSILYYLLDGRVKLYRLDQKGNECVIHFVNKNEFFAEILLTQDTYPVNAQMLCNSTMLGIDKNKLLPLLKSHPELSAKIIFMFANRINYLVDTIERLSTESAKEKFLNYLIYLSKIHKSHTVILDIPKQELALLLGMAKETFSRIEKQLISDGVIEVNNKEIKLLK</sequence>
<dbReference type="InterPro" id="IPR036390">
    <property type="entry name" value="WH_DNA-bd_sf"/>
</dbReference>
<dbReference type="Gene3D" id="2.60.120.10">
    <property type="entry name" value="Jelly Rolls"/>
    <property type="match status" value="1"/>
</dbReference>